<name>A0A3M6ETK9_9PSED</name>
<dbReference type="Proteomes" id="UP000269872">
    <property type="component" value="Unassembled WGS sequence"/>
</dbReference>
<dbReference type="GO" id="GO:0008270">
    <property type="term" value="F:zinc ion binding"/>
    <property type="evidence" value="ECO:0007669"/>
    <property type="project" value="InterPro"/>
</dbReference>
<comment type="caution">
    <text evidence="6">The sequence shown here is derived from an EMBL/GenBank/DDBJ whole genome shotgun (WGS) entry which is preliminary data.</text>
</comment>
<keyword evidence="4" id="KW-0862">Zinc</keyword>
<keyword evidence="2" id="KW-0479">Metal-binding</keyword>
<dbReference type="GO" id="GO:0031012">
    <property type="term" value="C:extracellular matrix"/>
    <property type="evidence" value="ECO:0007669"/>
    <property type="project" value="InterPro"/>
</dbReference>
<dbReference type="AlphaFoldDB" id="A0A3M6ETK9"/>
<accession>A0A3M6ETK9</accession>
<dbReference type="CDD" id="cd04327">
    <property type="entry name" value="ZnMc_MMP_like_3"/>
    <property type="match status" value="1"/>
</dbReference>
<evidence type="ECO:0000256" key="4">
    <source>
        <dbReference type="ARBA" id="ARBA00022833"/>
    </source>
</evidence>
<keyword evidence="3" id="KW-0378">Hydrolase</keyword>
<proteinExistence type="predicted"/>
<feature type="domain" description="Peptidase M10 metallopeptidase" evidence="5">
    <location>
        <begin position="197"/>
        <end position="290"/>
    </location>
</feature>
<dbReference type="InterPro" id="IPR024079">
    <property type="entry name" value="MetalloPept_cat_dom_sf"/>
</dbReference>
<reference evidence="6 7" key="1">
    <citation type="submission" date="2018-08" db="EMBL/GenBank/DDBJ databases">
        <title>Recombination of ecologically and evolutionarily significant loci maintains genetic cohesion in the Pseudomonas syringae species complex.</title>
        <authorList>
            <person name="Dillon M."/>
            <person name="Thakur S."/>
            <person name="Almeida R.N.D."/>
            <person name="Weir B.S."/>
            <person name="Guttman D.S."/>
        </authorList>
    </citation>
    <scope>NUCLEOTIDE SEQUENCE [LARGE SCALE GENOMIC DNA]</scope>
    <source>
        <strain evidence="6 7">ICMP 7496</strain>
    </source>
</reference>
<evidence type="ECO:0000256" key="2">
    <source>
        <dbReference type="ARBA" id="ARBA00022723"/>
    </source>
</evidence>
<keyword evidence="1" id="KW-0645">Protease</keyword>
<dbReference type="GO" id="GO:0004222">
    <property type="term" value="F:metalloendopeptidase activity"/>
    <property type="evidence" value="ECO:0007669"/>
    <property type="project" value="InterPro"/>
</dbReference>
<evidence type="ECO:0000313" key="7">
    <source>
        <dbReference type="Proteomes" id="UP000269872"/>
    </source>
</evidence>
<dbReference type="GO" id="GO:0006508">
    <property type="term" value="P:proteolysis"/>
    <property type="evidence" value="ECO:0007669"/>
    <property type="project" value="UniProtKB-KW"/>
</dbReference>
<evidence type="ECO:0000313" key="6">
    <source>
        <dbReference type="EMBL" id="RMV71620.1"/>
    </source>
</evidence>
<dbReference type="SUPFAM" id="SSF55486">
    <property type="entry name" value="Metalloproteases ('zincins'), catalytic domain"/>
    <property type="match status" value="1"/>
</dbReference>
<dbReference type="EMBL" id="RBUY01000163">
    <property type="protein sequence ID" value="RMV71620.1"/>
    <property type="molecule type" value="Genomic_DNA"/>
</dbReference>
<organism evidence="6 7">
    <name type="scientific">Pseudomonas caricapapayae</name>
    <dbReference type="NCBI Taxonomy" id="46678"/>
    <lineage>
        <taxon>Bacteria</taxon>
        <taxon>Pseudomonadati</taxon>
        <taxon>Pseudomonadota</taxon>
        <taxon>Gammaproteobacteria</taxon>
        <taxon>Pseudomonadales</taxon>
        <taxon>Pseudomonadaceae</taxon>
        <taxon>Pseudomonas</taxon>
    </lineage>
</organism>
<dbReference type="Gene3D" id="3.40.390.10">
    <property type="entry name" value="Collagenase (Catalytic Domain)"/>
    <property type="match status" value="1"/>
</dbReference>
<evidence type="ECO:0000256" key="3">
    <source>
        <dbReference type="ARBA" id="ARBA00022801"/>
    </source>
</evidence>
<sequence length="384" mass="43010">MLPRSVHRSACNSSTGLVSVPRGRWRQPGCRPYSPGACGTTGRVHRSRRTYSRIREQIRRRPGRMTPLHALCGGVINYHLPSLAAPYLQPSFFTLPDRKRTTMKVTPMPAPTSTQSVKLPASCAMRSATDYQASYDAAIRENPANAAITPTYESETGYGVEAPEHQARLLVSFTRYWARGRTLKILFQKNPPAILTAPIVEAAKKWLPHVNLKFEFVTDGASDIRIGFNKHLNWSAIGTDSLLNGQNEPTMEFNIMELYTADLKPLPELTRIVLHEFGHALGAVHEHQHPQANIPWNEPLMRSLLAQTGLSDDEINANFFDRYEAADFHYSAYDRDSVMHLDVPNGLTLGDFEIINIGKTLSPKDIEAMSAIYPDRENSKFEAP</sequence>
<dbReference type="Pfam" id="PF00413">
    <property type="entry name" value="Peptidase_M10"/>
    <property type="match status" value="1"/>
</dbReference>
<evidence type="ECO:0000259" key="5">
    <source>
        <dbReference type="Pfam" id="PF00413"/>
    </source>
</evidence>
<gene>
    <name evidence="6" type="ORF">ALP05_05850</name>
</gene>
<protein>
    <recommendedName>
        <fullName evidence="5">Peptidase M10 metallopeptidase domain-containing protein</fullName>
    </recommendedName>
</protein>
<dbReference type="InterPro" id="IPR001818">
    <property type="entry name" value="Pept_M10_metallopeptidase"/>
</dbReference>
<evidence type="ECO:0000256" key="1">
    <source>
        <dbReference type="ARBA" id="ARBA00022670"/>
    </source>
</evidence>